<feature type="transmembrane region" description="Helical" evidence="1">
    <location>
        <begin position="46"/>
        <end position="64"/>
    </location>
</feature>
<accession>A0A4R9A4T2</accession>
<name>A0A4R9A4T2_9MICO</name>
<proteinExistence type="predicted"/>
<evidence type="ECO:0000313" key="3">
    <source>
        <dbReference type="Proteomes" id="UP000297447"/>
    </source>
</evidence>
<keyword evidence="3" id="KW-1185">Reference proteome</keyword>
<dbReference type="Proteomes" id="UP000297447">
    <property type="component" value="Unassembled WGS sequence"/>
</dbReference>
<comment type="caution">
    <text evidence="2">The sequence shown here is derived from an EMBL/GenBank/DDBJ whole genome shotgun (WGS) entry which is preliminary data.</text>
</comment>
<evidence type="ECO:0000313" key="2">
    <source>
        <dbReference type="EMBL" id="TFD52245.1"/>
    </source>
</evidence>
<keyword evidence="1" id="KW-0812">Transmembrane</keyword>
<reference evidence="2 3" key="1">
    <citation type="submission" date="2019-03" db="EMBL/GenBank/DDBJ databases">
        <title>Genomics of glacier-inhabiting Cryobacterium strains.</title>
        <authorList>
            <person name="Liu Q."/>
            <person name="Xin Y.-H."/>
        </authorList>
    </citation>
    <scope>NUCLEOTIDE SEQUENCE [LARGE SCALE GENOMIC DNA]</scope>
    <source>
        <strain evidence="2 3">Hh14</strain>
    </source>
</reference>
<dbReference type="EMBL" id="SOHE01000029">
    <property type="protein sequence ID" value="TFD52245.1"/>
    <property type="molecule type" value="Genomic_DNA"/>
</dbReference>
<evidence type="ECO:0000256" key="1">
    <source>
        <dbReference type="SAM" id="Phobius"/>
    </source>
</evidence>
<feature type="transmembrane region" description="Helical" evidence="1">
    <location>
        <begin position="15"/>
        <end position="40"/>
    </location>
</feature>
<gene>
    <name evidence="2" type="ORF">E3T55_06460</name>
</gene>
<sequence length="87" mass="9152">MSTEGNIPYLYKSAFGAWFVLIGGGGATLLGLYFIVGGVVYSEPSFGWSGLVLAVFGILCLYLGGGSLRGQRRDVASGFRADPKSHT</sequence>
<keyword evidence="1" id="KW-1133">Transmembrane helix</keyword>
<dbReference type="RefSeq" id="WP_134518756.1">
    <property type="nucleotide sequence ID" value="NZ_SOHE01000029.1"/>
</dbReference>
<keyword evidence="1" id="KW-0472">Membrane</keyword>
<organism evidence="2 3">
    <name type="scientific">Cryobacterium frigoriphilum</name>
    <dbReference type="NCBI Taxonomy" id="1259150"/>
    <lineage>
        <taxon>Bacteria</taxon>
        <taxon>Bacillati</taxon>
        <taxon>Actinomycetota</taxon>
        <taxon>Actinomycetes</taxon>
        <taxon>Micrococcales</taxon>
        <taxon>Microbacteriaceae</taxon>
        <taxon>Cryobacterium</taxon>
    </lineage>
</organism>
<dbReference type="AlphaFoldDB" id="A0A4R9A4T2"/>
<protein>
    <submittedName>
        <fullName evidence="2">Uncharacterized protein</fullName>
    </submittedName>
</protein>
<dbReference type="OrthoDB" id="5119879at2"/>